<dbReference type="InterPro" id="IPR004563">
    <property type="entry name" value="Apolipo_AcylTrfase"/>
</dbReference>
<keyword evidence="8 9" id="KW-0012">Acyltransferase</keyword>
<protein>
    <recommendedName>
        <fullName evidence="9">Apolipoprotein N-acyltransferase</fullName>
        <shortName evidence="9">ALP N-acyltransferase</shortName>
        <ecNumber evidence="9">2.3.1.269</ecNumber>
    </recommendedName>
</protein>
<evidence type="ECO:0000313" key="12">
    <source>
        <dbReference type="Proteomes" id="UP000314901"/>
    </source>
</evidence>
<feature type="transmembrane region" description="Helical" evidence="9">
    <location>
        <begin position="156"/>
        <end position="181"/>
    </location>
</feature>
<dbReference type="Pfam" id="PF00795">
    <property type="entry name" value="CN_hydrolase"/>
    <property type="match status" value="1"/>
</dbReference>
<feature type="transmembrane region" description="Helical" evidence="9">
    <location>
        <begin position="7"/>
        <end position="26"/>
    </location>
</feature>
<dbReference type="HAMAP" id="MF_01148">
    <property type="entry name" value="Lnt"/>
    <property type="match status" value="1"/>
</dbReference>
<keyword evidence="7 9" id="KW-0472">Membrane</keyword>
<evidence type="ECO:0000256" key="6">
    <source>
        <dbReference type="ARBA" id="ARBA00022989"/>
    </source>
</evidence>
<reference evidence="11 12" key="1">
    <citation type="journal article" date="2019" name="ISME J.">
        <title>Evolution in action: habitat transition from sediment to the pelagial leads to genome streamlining in Methylophilaceae.</title>
        <authorList>
            <person name="Salcher M."/>
            <person name="Schaefle D."/>
            <person name="Kaspar M."/>
            <person name="Neuenschwander S.M."/>
            <person name="Ghai R."/>
        </authorList>
    </citation>
    <scope>NUCLEOTIDE SEQUENCE [LARGE SCALE GENOMIC DNA]</scope>
    <source>
        <strain evidence="11 12">MMS-RVI-51</strain>
    </source>
</reference>
<dbReference type="EC" id="2.3.1.269" evidence="9"/>
<dbReference type="GO" id="GO:0042158">
    <property type="term" value="P:lipoprotein biosynthetic process"/>
    <property type="evidence" value="ECO:0007669"/>
    <property type="project" value="UniProtKB-UniRule"/>
</dbReference>
<dbReference type="NCBIfam" id="TIGR00546">
    <property type="entry name" value="lnt"/>
    <property type="match status" value="1"/>
</dbReference>
<comment type="catalytic activity">
    <reaction evidence="9">
        <text>N-terminal S-1,2-diacyl-sn-glyceryl-L-cysteinyl-[lipoprotein] + a glycerophospholipid = N-acyl-S-1,2-diacyl-sn-glyceryl-L-cysteinyl-[lipoprotein] + a 2-acyl-sn-glycero-3-phospholipid + H(+)</text>
        <dbReference type="Rhea" id="RHEA:48228"/>
        <dbReference type="Rhea" id="RHEA-COMP:14681"/>
        <dbReference type="Rhea" id="RHEA-COMP:14684"/>
        <dbReference type="ChEBI" id="CHEBI:15378"/>
        <dbReference type="ChEBI" id="CHEBI:136912"/>
        <dbReference type="ChEBI" id="CHEBI:140656"/>
        <dbReference type="ChEBI" id="CHEBI:140657"/>
        <dbReference type="ChEBI" id="CHEBI:140660"/>
        <dbReference type="EC" id="2.3.1.269"/>
    </reaction>
</comment>
<proteinExistence type="inferred from homology"/>
<evidence type="ECO:0000256" key="5">
    <source>
        <dbReference type="ARBA" id="ARBA00022692"/>
    </source>
</evidence>
<feature type="transmembrane region" description="Helical" evidence="9">
    <location>
        <begin position="55"/>
        <end position="77"/>
    </location>
</feature>
<dbReference type="PANTHER" id="PTHR38686:SF1">
    <property type="entry name" value="APOLIPOPROTEIN N-ACYLTRANSFERASE"/>
    <property type="match status" value="1"/>
</dbReference>
<comment type="function">
    <text evidence="9">Catalyzes the phospholipid dependent N-acylation of the N-terminal cysteine of apolipoprotein, the last step in lipoprotein maturation.</text>
</comment>
<keyword evidence="6 9" id="KW-1133">Transmembrane helix</keyword>
<dbReference type="Pfam" id="PF20154">
    <property type="entry name" value="LNT_N"/>
    <property type="match status" value="1"/>
</dbReference>
<evidence type="ECO:0000256" key="9">
    <source>
        <dbReference type="HAMAP-Rule" id="MF_01148"/>
    </source>
</evidence>
<gene>
    <name evidence="9 11" type="primary">lnt</name>
    <name evidence="11" type="ORF">FIT94_05025</name>
</gene>
<evidence type="ECO:0000256" key="3">
    <source>
        <dbReference type="ARBA" id="ARBA00022475"/>
    </source>
</evidence>
<dbReference type="CDD" id="cd07571">
    <property type="entry name" value="ALP_N-acyl_transferase"/>
    <property type="match status" value="1"/>
</dbReference>
<comment type="similarity">
    <text evidence="2 9">Belongs to the CN hydrolase family. Apolipoprotein N-acyltransferase subfamily.</text>
</comment>
<feature type="transmembrane region" description="Helical" evidence="9">
    <location>
        <begin position="83"/>
        <end position="109"/>
    </location>
</feature>
<evidence type="ECO:0000256" key="1">
    <source>
        <dbReference type="ARBA" id="ARBA00004651"/>
    </source>
</evidence>
<dbReference type="KEGG" id="muv:FIT94_05025"/>
<dbReference type="SUPFAM" id="SSF56317">
    <property type="entry name" value="Carbon-nitrogen hydrolase"/>
    <property type="match status" value="1"/>
</dbReference>
<dbReference type="InterPro" id="IPR045378">
    <property type="entry name" value="LNT_N"/>
</dbReference>
<keyword evidence="5 9" id="KW-0812">Transmembrane</keyword>
<comment type="pathway">
    <text evidence="9">Protein modification; lipoprotein biosynthesis (N-acyl transfer).</text>
</comment>
<dbReference type="PROSITE" id="PS50263">
    <property type="entry name" value="CN_HYDROLASE"/>
    <property type="match status" value="1"/>
</dbReference>
<organism evidence="11 12">
    <name type="scientific">Candidatus Methylopumilus universalis</name>
    <dbReference type="NCBI Taxonomy" id="2588536"/>
    <lineage>
        <taxon>Bacteria</taxon>
        <taxon>Pseudomonadati</taxon>
        <taxon>Pseudomonadota</taxon>
        <taxon>Betaproteobacteria</taxon>
        <taxon>Nitrosomonadales</taxon>
        <taxon>Methylophilaceae</taxon>
        <taxon>Candidatus Methylopumilus</taxon>
    </lineage>
</organism>
<dbReference type="AlphaFoldDB" id="A0AAX1F0B0"/>
<feature type="transmembrane region" description="Helical" evidence="9">
    <location>
        <begin position="116"/>
        <end position="136"/>
    </location>
</feature>
<keyword evidence="4 9" id="KW-0808">Transferase</keyword>
<comment type="subcellular location">
    <subcellularLocation>
        <location evidence="1 9">Cell membrane</location>
        <topology evidence="1 9">Multi-pass membrane protein</topology>
    </subcellularLocation>
</comment>
<dbReference type="GO" id="GO:0016410">
    <property type="term" value="F:N-acyltransferase activity"/>
    <property type="evidence" value="ECO:0007669"/>
    <property type="project" value="UniProtKB-UniRule"/>
</dbReference>
<keyword evidence="3 9" id="KW-1003">Cell membrane</keyword>
<dbReference type="Proteomes" id="UP000314901">
    <property type="component" value="Chromosome"/>
</dbReference>
<name>A0AAX1F0B0_9PROT</name>
<dbReference type="Gene3D" id="3.60.110.10">
    <property type="entry name" value="Carbon-nitrogen hydrolase"/>
    <property type="match status" value="1"/>
</dbReference>
<evidence type="ECO:0000256" key="4">
    <source>
        <dbReference type="ARBA" id="ARBA00022679"/>
    </source>
</evidence>
<dbReference type="PANTHER" id="PTHR38686">
    <property type="entry name" value="APOLIPOPROTEIN N-ACYLTRANSFERASE"/>
    <property type="match status" value="1"/>
</dbReference>
<feature type="transmembrane region" description="Helical" evidence="9">
    <location>
        <begin position="467"/>
        <end position="488"/>
    </location>
</feature>
<sequence length="500" mass="56637">MLNKHYPLFYLAISFLLGALSVLSFAPFNYHFISLLSLSGLFCIWHRLNNARQGFLSGLFFGLGLFGFGISWIYISLNTYGGMPSWLSCLSTFLFCLFCAFFTGFIGWFSLHRKSSFFLIPFIWTFFEWIKGWVFTGFPWLTMGYSQVPSSPLVGFLPIIGIYGLTLILTSLALILSLVLLNKDKRSKLLRVGLVAAVLVSGQLLKNIEWTEPTGKPISISLVQGNIAQDIKWQKETVTQTLQTYQNLIQKTKGQMILLPETALPLLAEYIPETFKKSILLHTSKVKGHVLIGAIERQDAKYFNVVLNLGGDSSQVYRKSHLVPFGEFIPLKFIFQYIYTHYLNMPMNDLSRGSNRQEPMAIEKQKIAFNICYEDVFGEEIIQTLPSATILANVSNDAWYGRSIAAYQHLQFSQARAIETGRMLIRATNTGATAIIDEHGIVKEILPAFTEGILEGDVQGFKNTTPYVFFGNWPVITLCFIALLGWIMRHSKLLWILKKK</sequence>
<evidence type="ECO:0000259" key="10">
    <source>
        <dbReference type="PROSITE" id="PS50263"/>
    </source>
</evidence>
<evidence type="ECO:0000313" key="11">
    <source>
        <dbReference type="EMBL" id="QDC41411.1"/>
    </source>
</evidence>
<evidence type="ECO:0000256" key="8">
    <source>
        <dbReference type="ARBA" id="ARBA00023315"/>
    </source>
</evidence>
<dbReference type="EMBL" id="CP040953">
    <property type="protein sequence ID" value="QDC41411.1"/>
    <property type="molecule type" value="Genomic_DNA"/>
</dbReference>
<dbReference type="GO" id="GO:0005886">
    <property type="term" value="C:plasma membrane"/>
    <property type="evidence" value="ECO:0007669"/>
    <property type="project" value="UniProtKB-SubCell"/>
</dbReference>
<dbReference type="InterPro" id="IPR003010">
    <property type="entry name" value="C-N_Hydrolase"/>
</dbReference>
<evidence type="ECO:0000256" key="7">
    <source>
        <dbReference type="ARBA" id="ARBA00023136"/>
    </source>
</evidence>
<accession>A0AAX1F0B0</accession>
<dbReference type="InterPro" id="IPR036526">
    <property type="entry name" value="C-N_Hydrolase_sf"/>
</dbReference>
<feature type="domain" description="CN hydrolase" evidence="10">
    <location>
        <begin position="223"/>
        <end position="460"/>
    </location>
</feature>
<evidence type="ECO:0000256" key="2">
    <source>
        <dbReference type="ARBA" id="ARBA00010065"/>
    </source>
</evidence>